<dbReference type="PANTHER" id="PTHR44591:SF3">
    <property type="entry name" value="RESPONSE REGULATORY DOMAIN-CONTAINING PROTEIN"/>
    <property type="match status" value="1"/>
</dbReference>
<evidence type="ECO:0000313" key="4">
    <source>
        <dbReference type="EMBL" id="SDW74971.1"/>
    </source>
</evidence>
<dbReference type="Gene3D" id="3.40.50.2300">
    <property type="match status" value="1"/>
</dbReference>
<dbReference type="InterPro" id="IPR050595">
    <property type="entry name" value="Bact_response_regulator"/>
</dbReference>
<evidence type="ECO:0000259" key="3">
    <source>
        <dbReference type="PROSITE" id="PS50110"/>
    </source>
</evidence>
<dbReference type="SMART" id="SM00448">
    <property type="entry name" value="REC"/>
    <property type="match status" value="1"/>
</dbReference>
<evidence type="ECO:0000256" key="1">
    <source>
        <dbReference type="ARBA" id="ARBA00022553"/>
    </source>
</evidence>
<evidence type="ECO:0000256" key="2">
    <source>
        <dbReference type="PROSITE-ProRule" id="PRU00169"/>
    </source>
</evidence>
<dbReference type="PANTHER" id="PTHR44591">
    <property type="entry name" value="STRESS RESPONSE REGULATOR PROTEIN 1"/>
    <property type="match status" value="1"/>
</dbReference>
<dbReference type="PROSITE" id="PS50110">
    <property type="entry name" value="RESPONSE_REGULATORY"/>
    <property type="match status" value="1"/>
</dbReference>
<dbReference type="GO" id="GO:0000160">
    <property type="term" value="P:phosphorelay signal transduction system"/>
    <property type="evidence" value="ECO:0007669"/>
    <property type="project" value="InterPro"/>
</dbReference>
<dbReference type="Pfam" id="PF00072">
    <property type="entry name" value="Response_reg"/>
    <property type="match status" value="1"/>
</dbReference>
<reference evidence="4 6" key="1">
    <citation type="submission" date="2016-10" db="EMBL/GenBank/DDBJ databases">
        <authorList>
            <person name="de Groot N.N."/>
        </authorList>
    </citation>
    <scope>NUCLEOTIDE SEQUENCE [LARGE SCALE GENOMIC DNA]</scope>
    <source>
        <strain evidence="4 6">CGMCC 1.7059</strain>
    </source>
</reference>
<dbReference type="CDD" id="cd00156">
    <property type="entry name" value="REC"/>
    <property type="match status" value="1"/>
</dbReference>
<proteinExistence type="predicted"/>
<dbReference type="STRING" id="488533.SAMN04487960_10438"/>
<dbReference type="InterPro" id="IPR001789">
    <property type="entry name" value="Sig_transdc_resp-reg_receiver"/>
</dbReference>
<evidence type="ECO:0000313" key="5">
    <source>
        <dbReference type="EMBL" id="SDX52249.1"/>
    </source>
</evidence>
<dbReference type="EMBL" id="FNNE01000010">
    <property type="protein sequence ID" value="SDX52249.1"/>
    <property type="molecule type" value="Genomic_DNA"/>
</dbReference>
<keyword evidence="6" id="KW-1185">Reference proteome</keyword>
<dbReference type="SUPFAM" id="SSF52172">
    <property type="entry name" value="CheY-like"/>
    <property type="match status" value="1"/>
</dbReference>
<keyword evidence="1 2" id="KW-0597">Phosphoprotein</keyword>
<dbReference type="OrthoDB" id="5637927at2"/>
<protein>
    <submittedName>
        <fullName evidence="4">Two-component system, chemotaxis family, response regulator CheY</fullName>
    </submittedName>
</protein>
<accession>A0A1H2W355</accession>
<feature type="domain" description="Response regulatory" evidence="3">
    <location>
        <begin position="5"/>
        <end position="120"/>
    </location>
</feature>
<dbReference type="EMBL" id="FNNE01000004">
    <property type="protein sequence ID" value="SDW74971.1"/>
    <property type="molecule type" value="Genomic_DNA"/>
</dbReference>
<sequence length="140" mass="15135">MHNLKVMVVEDEPVMREMLRDMLYHAGATRVVESEDARGARAVFAADSYQIVMLDLGLPDGDGHELMKEFKDANPGQHVVLVTADDSIESIQKAISAGANGYVVKPYSQEKIHDVVNNYAMIHGSEASGVGASGGLGRKH</sequence>
<dbReference type="AlphaFoldDB" id="A0A1H2W355"/>
<name>A0A1H2W355_9GAMM</name>
<feature type="modified residue" description="4-aspartylphosphate" evidence="2">
    <location>
        <position position="55"/>
    </location>
</feature>
<dbReference type="Proteomes" id="UP000199675">
    <property type="component" value="Unassembled WGS sequence"/>
</dbReference>
<gene>
    <name evidence="4" type="ORF">SAMN04487960_10438</name>
    <name evidence="5" type="ORF">SAMN04487960_110137</name>
</gene>
<dbReference type="RefSeq" id="WP_091812295.1">
    <property type="nucleotide sequence ID" value="NZ_FNNE01000004.1"/>
</dbReference>
<dbReference type="InterPro" id="IPR011006">
    <property type="entry name" value="CheY-like_superfamily"/>
</dbReference>
<organism evidence="4 6">
    <name type="scientific">Marinobacter mobilis</name>
    <dbReference type="NCBI Taxonomy" id="488533"/>
    <lineage>
        <taxon>Bacteria</taxon>
        <taxon>Pseudomonadati</taxon>
        <taxon>Pseudomonadota</taxon>
        <taxon>Gammaproteobacteria</taxon>
        <taxon>Pseudomonadales</taxon>
        <taxon>Marinobacteraceae</taxon>
        <taxon>Marinobacter</taxon>
    </lineage>
</organism>
<evidence type="ECO:0000313" key="6">
    <source>
        <dbReference type="Proteomes" id="UP000199675"/>
    </source>
</evidence>